<dbReference type="SUPFAM" id="SSF55811">
    <property type="entry name" value="Nudix"/>
    <property type="match status" value="1"/>
</dbReference>
<dbReference type="eggNOG" id="COG0494">
    <property type="taxonomic scope" value="Bacteria"/>
</dbReference>
<evidence type="ECO:0000313" key="8">
    <source>
        <dbReference type="Proteomes" id="UP000041595"/>
    </source>
</evidence>
<evidence type="ECO:0000256" key="1">
    <source>
        <dbReference type="ARBA" id="ARBA00001946"/>
    </source>
</evidence>
<evidence type="ECO:0000256" key="3">
    <source>
        <dbReference type="ARBA" id="ARBA00022801"/>
    </source>
</evidence>
<dbReference type="EC" id="3.6.1.-" evidence="7"/>
<accession>A0A0T9TAT3</accession>
<dbReference type="PROSITE" id="PS51462">
    <property type="entry name" value="NUDIX"/>
    <property type="match status" value="1"/>
</dbReference>
<keyword evidence="4" id="KW-0460">Magnesium</keyword>
<evidence type="ECO:0000256" key="4">
    <source>
        <dbReference type="ARBA" id="ARBA00022842"/>
    </source>
</evidence>
<dbReference type="GO" id="GO:0006281">
    <property type="term" value="P:DNA repair"/>
    <property type="evidence" value="ECO:0007669"/>
    <property type="project" value="UniProtKB-KW"/>
</dbReference>
<dbReference type="PANTHER" id="PTHR47707:SF2">
    <property type="entry name" value="CTP PYROPHOSPHOHYDROLASE"/>
    <property type="match status" value="1"/>
</dbReference>
<dbReference type="GO" id="GO:0044715">
    <property type="term" value="F:8-oxo-dGDP phosphatase activity"/>
    <property type="evidence" value="ECO:0007669"/>
    <property type="project" value="TreeGrafter"/>
</dbReference>
<dbReference type="InterPro" id="IPR020476">
    <property type="entry name" value="Nudix_hydrolase"/>
</dbReference>
<dbReference type="GO" id="GO:0035539">
    <property type="term" value="F:8-oxo-7,8-dihydrodeoxyguanosine triphosphate pyrophosphatase activity"/>
    <property type="evidence" value="ECO:0007669"/>
    <property type="project" value="TreeGrafter"/>
</dbReference>
<feature type="domain" description="Nudix hydrolase" evidence="6">
    <location>
        <begin position="23"/>
        <end position="149"/>
    </location>
</feature>
<comment type="similarity">
    <text evidence="2 5">Belongs to the Nudix hydrolase family.</text>
</comment>
<evidence type="ECO:0000259" key="6">
    <source>
        <dbReference type="PROSITE" id="PS51462"/>
    </source>
</evidence>
<dbReference type="PANTHER" id="PTHR47707">
    <property type="entry name" value="8-OXO-DGTP DIPHOSPHATASE"/>
    <property type="match status" value="1"/>
</dbReference>
<reference evidence="7 8" key="1">
    <citation type="submission" date="2015-03" db="EMBL/GenBank/DDBJ databases">
        <authorList>
            <person name="Murphy D."/>
        </authorList>
    </citation>
    <scope>NUCLEOTIDE SEQUENCE [LARGE SCALE GENOMIC DNA]</scope>
    <source>
        <strain evidence="7 8">IP06005</strain>
    </source>
</reference>
<name>A0A0T9TAT3_YERAL</name>
<dbReference type="GO" id="GO:0046872">
    <property type="term" value="F:metal ion binding"/>
    <property type="evidence" value="ECO:0007669"/>
    <property type="project" value="UniProtKB-KW"/>
</dbReference>
<organism evidence="7 8">
    <name type="scientific">Yersinia aldovae</name>
    <dbReference type="NCBI Taxonomy" id="29483"/>
    <lineage>
        <taxon>Bacteria</taxon>
        <taxon>Pseudomonadati</taxon>
        <taxon>Pseudomonadota</taxon>
        <taxon>Gammaproteobacteria</taxon>
        <taxon>Enterobacterales</taxon>
        <taxon>Yersiniaceae</taxon>
        <taxon>Yersinia</taxon>
    </lineage>
</organism>
<dbReference type="InterPro" id="IPR020084">
    <property type="entry name" value="NUDIX_hydrolase_CS"/>
</dbReference>
<dbReference type="InterPro" id="IPR047127">
    <property type="entry name" value="MutT-like"/>
</dbReference>
<dbReference type="PROSITE" id="PS00893">
    <property type="entry name" value="NUDIX_BOX"/>
    <property type="match status" value="1"/>
</dbReference>
<evidence type="ECO:0000256" key="2">
    <source>
        <dbReference type="ARBA" id="ARBA00005582"/>
    </source>
</evidence>
<protein>
    <submittedName>
        <fullName evidence="7">Pyrimidine (Deoxy)nucleoside triphosphate pyrophosphohydrolase</fullName>
        <ecNumber evidence="7">3.6.1.-</ecNumber>
    </submittedName>
</protein>
<evidence type="ECO:0000313" key="7">
    <source>
        <dbReference type="EMBL" id="CNK71729.1"/>
    </source>
</evidence>
<sequence>MLPIFDFSNKPSTVDVSQNEGFPKMIDVVAAIIEQDGKILLARRDADRDQAGLWEFPGGKVEAEESQPQALMRELSEELGIEATISGYIGTNQWDSGHQTIRLHGWHVIHFSGEPELNCHSAIVWLTPQQAYLYPLAPADIPLLDAFISRQQAVIN</sequence>
<evidence type="ECO:0000256" key="5">
    <source>
        <dbReference type="RuleBase" id="RU003476"/>
    </source>
</evidence>
<dbReference type="AlphaFoldDB" id="A0A0T9TAT3"/>
<dbReference type="GO" id="GO:0008413">
    <property type="term" value="F:8-oxo-7,8-dihydroguanosine triphosphate pyrophosphatase activity"/>
    <property type="evidence" value="ECO:0007669"/>
    <property type="project" value="TreeGrafter"/>
</dbReference>
<dbReference type="GO" id="GO:0044716">
    <property type="term" value="F:8-oxo-GDP phosphatase activity"/>
    <property type="evidence" value="ECO:0007669"/>
    <property type="project" value="TreeGrafter"/>
</dbReference>
<dbReference type="Proteomes" id="UP000041595">
    <property type="component" value="Unassembled WGS sequence"/>
</dbReference>
<dbReference type="CDD" id="cd03425">
    <property type="entry name" value="NUDIX_MutT_NudA_like"/>
    <property type="match status" value="1"/>
</dbReference>
<dbReference type="PRINTS" id="PR00502">
    <property type="entry name" value="NUDIXFAMILY"/>
</dbReference>
<dbReference type="EMBL" id="CQEJ01000004">
    <property type="protein sequence ID" value="CNK71729.1"/>
    <property type="molecule type" value="Genomic_DNA"/>
</dbReference>
<dbReference type="InterPro" id="IPR000086">
    <property type="entry name" value="NUDIX_hydrolase_dom"/>
</dbReference>
<dbReference type="Pfam" id="PF00293">
    <property type="entry name" value="NUDIX"/>
    <property type="match status" value="1"/>
</dbReference>
<keyword evidence="3 5" id="KW-0378">Hydrolase</keyword>
<proteinExistence type="inferred from homology"/>
<comment type="cofactor">
    <cofactor evidence="1">
        <name>Mg(2+)</name>
        <dbReference type="ChEBI" id="CHEBI:18420"/>
    </cofactor>
</comment>
<dbReference type="InterPro" id="IPR015797">
    <property type="entry name" value="NUDIX_hydrolase-like_dom_sf"/>
</dbReference>
<dbReference type="Gene3D" id="3.90.79.10">
    <property type="entry name" value="Nucleoside Triphosphate Pyrophosphohydrolase"/>
    <property type="match status" value="1"/>
</dbReference>
<dbReference type="NCBIfam" id="NF007834">
    <property type="entry name" value="PRK10546.1"/>
    <property type="match status" value="1"/>
</dbReference>
<gene>
    <name evidence="7" type="primary">nudG</name>
    <name evidence="7" type="ORF">ERS137965_00868</name>
</gene>
<dbReference type="STRING" id="1453495.AT01_535"/>